<reference evidence="2" key="1">
    <citation type="submission" date="2018-11" db="EMBL/GenBank/DDBJ databases">
        <authorList>
            <consortium name="Pathogen Informatics"/>
        </authorList>
    </citation>
    <scope>NUCLEOTIDE SEQUENCE</scope>
</reference>
<dbReference type="AlphaFoldDB" id="A0A3S5FHE2"/>
<accession>A0A3S5FHE2</accession>
<evidence type="ECO:0000313" key="3">
    <source>
        <dbReference type="Proteomes" id="UP000784294"/>
    </source>
</evidence>
<comment type="caution">
    <text evidence="2">The sequence shown here is derived from an EMBL/GenBank/DDBJ whole genome shotgun (WGS) entry which is preliminary data.</text>
</comment>
<dbReference type="EMBL" id="CAAALY010286805">
    <property type="protein sequence ID" value="VEL43919.1"/>
    <property type="molecule type" value="Genomic_DNA"/>
</dbReference>
<dbReference type="Proteomes" id="UP000784294">
    <property type="component" value="Unassembled WGS sequence"/>
</dbReference>
<organism evidence="2 3">
    <name type="scientific">Protopolystoma xenopodis</name>
    <dbReference type="NCBI Taxonomy" id="117903"/>
    <lineage>
        <taxon>Eukaryota</taxon>
        <taxon>Metazoa</taxon>
        <taxon>Spiralia</taxon>
        <taxon>Lophotrochozoa</taxon>
        <taxon>Platyhelminthes</taxon>
        <taxon>Monogenea</taxon>
        <taxon>Polyopisthocotylea</taxon>
        <taxon>Polystomatidea</taxon>
        <taxon>Polystomatidae</taxon>
        <taxon>Protopolystoma</taxon>
    </lineage>
</organism>
<sequence length="121" mass="13947">MPVIMRPDDADGIAEREAEYNQLKLALHLAQTDRSRYVEEMEIEVSKMKCALILLLRTIDDLEKERTELIESISALDSKPNRSKDQRTCEDLANLAENKDWLDQQIALEKSKHVEYDAKAS</sequence>
<protein>
    <submittedName>
        <fullName evidence="2">Uncharacterized protein</fullName>
    </submittedName>
</protein>
<evidence type="ECO:0000256" key="1">
    <source>
        <dbReference type="SAM" id="Coils"/>
    </source>
</evidence>
<gene>
    <name evidence="2" type="ORF">PXEA_LOCUS37359</name>
</gene>
<keyword evidence="1" id="KW-0175">Coiled coil</keyword>
<name>A0A3S5FHE2_9PLAT</name>
<feature type="coiled-coil region" evidence="1">
    <location>
        <begin position="52"/>
        <end position="79"/>
    </location>
</feature>
<keyword evidence="3" id="KW-1185">Reference proteome</keyword>
<proteinExistence type="predicted"/>
<evidence type="ECO:0000313" key="2">
    <source>
        <dbReference type="EMBL" id="VEL43919.1"/>
    </source>
</evidence>
<dbReference type="OrthoDB" id="6766775at2759"/>